<dbReference type="InterPro" id="IPR043135">
    <property type="entry name" value="Fur_C"/>
</dbReference>
<dbReference type="RefSeq" id="WP_124734025.1">
    <property type="nucleotide sequence ID" value="NZ_WSSB01000012.1"/>
</dbReference>
<dbReference type="Proteomes" id="UP000467214">
    <property type="component" value="Unassembled WGS sequence"/>
</dbReference>
<proteinExistence type="inferred from homology"/>
<evidence type="ECO:0000256" key="7">
    <source>
        <dbReference type="PIRSR" id="PIRSR602481-1"/>
    </source>
</evidence>
<keyword evidence="3 7" id="KW-0862">Zinc</keyword>
<dbReference type="PANTHER" id="PTHR33202">
    <property type="entry name" value="ZINC UPTAKE REGULATION PROTEIN"/>
    <property type="match status" value="1"/>
</dbReference>
<evidence type="ECO:0000313" key="8">
    <source>
        <dbReference type="EMBL" id="MXR37865.1"/>
    </source>
</evidence>
<organism evidence="8 9">
    <name type="scientific">Craterilacuibacter sinensis</name>
    <dbReference type="NCBI Taxonomy" id="2686017"/>
    <lineage>
        <taxon>Bacteria</taxon>
        <taxon>Pseudomonadati</taxon>
        <taxon>Pseudomonadota</taxon>
        <taxon>Betaproteobacteria</taxon>
        <taxon>Neisseriales</taxon>
        <taxon>Neisseriaceae</taxon>
        <taxon>Craterilacuibacter</taxon>
    </lineage>
</organism>
<dbReference type="EMBL" id="WSSB01000012">
    <property type="protein sequence ID" value="MXR37865.1"/>
    <property type="molecule type" value="Genomic_DNA"/>
</dbReference>
<gene>
    <name evidence="8" type="ORF">GQF02_12860</name>
</gene>
<evidence type="ECO:0000256" key="3">
    <source>
        <dbReference type="ARBA" id="ARBA00022833"/>
    </source>
</evidence>
<dbReference type="Gene3D" id="3.30.1490.190">
    <property type="match status" value="1"/>
</dbReference>
<dbReference type="Gene3D" id="1.10.10.10">
    <property type="entry name" value="Winged helix-like DNA-binding domain superfamily/Winged helix DNA-binding domain"/>
    <property type="match status" value="1"/>
</dbReference>
<keyword evidence="2" id="KW-0678">Repressor</keyword>
<feature type="binding site" evidence="7">
    <location>
        <position position="102"/>
    </location>
    <ligand>
        <name>Zn(2+)</name>
        <dbReference type="ChEBI" id="CHEBI:29105"/>
    </ligand>
</feature>
<reference evidence="8 9" key="1">
    <citation type="submission" date="2019-12" db="EMBL/GenBank/DDBJ databases">
        <title>Neisseriaceae gen. nov. sp. Genome sequencing and assembly.</title>
        <authorList>
            <person name="Liu Z."/>
            <person name="Li A."/>
        </authorList>
    </citation>
    <scope>NUCLEOTIDE SEQUENCE [LARGE SCALE GENOMIC DNA]</scope>
    <source>
        <strain evidence="8 9">B2N2-7</strain>
    </source>
</reference>
<dbReference type="InterPro" id="IPR036390">
    <property type="entry name" value="WH_DNA-bd_sf"/>
</dbReference>
<comment type="similarity">
    <text evidence="1">Belongs to the Fur family.</text>
</comment>
<dbReference type="GO" id="GO:0003700">
    <property type="term" value="F:DNA-binding transcription factor activity"/>
    <property type="evidence" value="ECO:0007669"/>
    <property type="project" value="InterPro"/>
</dbReference>
<feature type="binding site" evidence="7">
    <location>
        <position position="142"/>
    </location>
    <ligand>
        <name>Zn(2+)</name>
        <dbReference type="ChEBI" id="CHEBI:29105"/>
    </ligand>
</feature>
<keyword evidence="5" id="KW-0238">DNA-binding</keyword>
<dbReference type="InterPro" id="IPR002481">
    <property type="entry name" value="FUR"/>
</dbReference>
<feature type="binding site" evidence="7">
    <location>
        <position position="139"/>
    </location>
    <ligand>
        <name>Zn(2+)</name>
        <dbReference type="ChEBI" id="CHEBI:29105"/>
    </ligand>
</feature>
<dbReference type="PANTHER" id="PTHR33202:SF6">
    <property type="entry name" value="ZINC UPTAKE REGULATION PROTEIN"/>
    <property type="match status" value="1"/>
</dbReference>
<dbReference type="GO" id="GO:0005829">
    <property type="term" value="C:cytosol"/>
    <property type="evidence" value="ECO:0007669"/>
    <property type="project" value="TreeGrafter"/>
</dbReference>
<evidence type="ECO:0000256" key="1">
    <source>
        <dbReference type="ARBA" id="ARBA00007957"/>
    </source>
</evidence>
<dbReference type="Pfam" id="PF01475">
    <property type="entry name" value="FUR"/>
    <property type="match status" value="1"/>
</dbReference>
<dbReference type="AlphaFoldDB" id="A0A845BND0"/>
<dbReference type="SUPFAM" id="SSF46785">
    <property type="entry name" value="Winged helix' DNA-binding domain"/>
    <property type="match status" value="1"/>
</dbReference>
<comment type="cofactor">
    <cofactor evidence="7">
        <name>Zn(2+)</name>
        <dbReference type="ChEBI" id="CHEBI:29105"/>
    </cofactor>
    <text evidence="7">Binds 1 zinc ion per subunit.</text>
</comment>
<dbReference type="GO" id="GO:0008270">
    <property type="term" value="F:zinc ion binding"/>
    <property type="evidence" value="ECO:0007669"/>
    <property type="project" value="TreeGrafter"/>
</dbReference>
<keyword evidence="4" id="KW-0805">Transcription regulation</keyword>
<keyword evidence="7" id="KW-0479">Metal-binding</keyword>
<keyword evidence="9" id="KW-1185">Reference proteome</keyword>
<keyword evidence="6" id="KW-0804">Transcription</keyword>
<sequence>MDTQHYLQAAERLCAANGGKLTELRRQVLELVLGYPGVVKAYQVLADLQRDRGAAAPPTVYRALDYLAQYGMLHRVDALNGYIVCHHFECSHQALILACEQCGGVEELDADATFQSLSQTTARAGFVPRAQSLVLTGSCKHCQP</sequence>
<name>A0A845BND0_9NEIS</name>
<evidence type="ECO:0000313" key="9">
    <source>
        <dbReference type="Proteomes" id="UP000467214"/>
    </source>
</evidence>
<evidence type="ECO:0000256" key="6">
    <source>
        <dbReference type="ARBA" id="ARBA00023163"/>
    </source>
</evidence>
<evidence type="ECO:0000256" key="4">
    <source>
        <dbReference type="ARBA" id="ARBA00023015"/>
    </source>
</evidence>
<comment type="caution">
    <text evidence="8">The sequence shown here is derived from an EMBL/GenBank/DDBJ whole genome shotgun (WGS) entry which is preliminary data.</text>
</comment>
<evidence type="ECO:0000256" key="2">
    <source>
        <dbReference type="ARBA" id="ARBA00022491"/>
    </source>
</evidence>
<evidence type="ECO:0000256" key="5">
    <source>
        <dbReference type="ARBA" id="ARBA00023125"/>
    </source>
</evidence>
<dbReference type="GO" id="GO:1900376">
    <property type="term" value="P:regulation of secondary metabolite biosynthetic process"/>
    <property type="evidence" value="ECO:0007669"/>
    <property type="project" value="TreeGrafter"/>
</dbReference>
<dbReference type="GO" id="GO:0000976">
    <property type="term" value="F:transcription cis-regulatory region binding"/>
    <property type="evidence" value="ECO:0007669"/>
    <property type="project" value="TreeGrafter"/>
</dbReference>
<accession>A0A845BND0</accession>
<dbReference type="GO" id="GO:0045892">
    <property type="term" value="P:negative regulation of DNA-templated transcription"/>
    <property type="evidence" value="ECO:0007669"/>
    <property type="project" value="TreeGrafter"/>
</dbReference>
<dbReference type="InterPro" id="IPR036388">
    <property type="entry name" value="WH-like_DNA-bd_sf"/>
</dbReference>
<feature type="binding site" evidence="7">
    <location>
        <position position="99"/>
    </location>
    <ligand>
        <name>Zn(2+)</name>
        <dbReference type="ChEBI" id="CHEBI:29105"/>
    </ligand>
</feature>
<protein>
    <submittedName>
        <fullName evidence="8">Transcriptional repressor</fullName>
    </submittedName>
</protein>